<feature type="compositionally biased region" description="Basic residues" evidence="1">
    <location>
        <begin position="117"/>
        <end position="129"/>
    </location>
</feature>
<feature type="compositionally biased region" description="Polar residues" evidence="1">
    <location>
        <begin position="175"/>
        <end position="210"/>
    </location>
</feature>
<feature type="compositionally biased region" description="Polar residues" evidence="1">
    <location>
        <begin position="485"/>
        <end position="501"/>
    </location>
</feature>
<dbReference type="GeneID" id="125177676"/>
<feature type="compositionally biased region" description="Basic and acidic residues" evidence="1">
    <location>
        <begin position="87"/>
        <end position="104"/>
    </location>
</feature>
<evidence type="ECO:0000256" key="1">
    <source>
        <dbReference type="SAM" id="MobiDB-lite"/>
    </source>
</evidence>
<dbReference type="OrthoDB" id="1735926at2759"/>
<dbReference type="RefSeq" id="XP_047735829.1">
    <property type="nucleotide sequence ID" value="XM_047879873.1"/>
</dbReference>
<sequence>MHSQTQKSSPVKVAAAASSVLAPSSIQTKTTSIASKPAGAHPTVHESKESISRDASPSIAVNSIPGKLSSSPKLVNSLPKLPITSSHKTESQIESGDRHQDSDCSKVSNESNIGTRNKPKQHVLKRKENKKVSTDVLIAKGRKPEPKKDHNPKAGLSHDVLKALPMKGKKAASSGDRNSIQSAVSAVDSTMVNSVSEKLGRNNDSAQNTGDEPFLPKTSLVNSEGRPTSPISTIAESKSTPSTTSSTVSSTSVMSKFNIATMSPSLESVYPSKYTSRSKRIPPPNLTRQHSLAAMLGLVKSKEAKDSHTRQRWPPVYEEEEGTNGSGERSHSMSYVPGQAGAACATRYTPPVPLYYRRSSCTGDLPGGLLLPPPRVAGVIRRKPTPTVQPVDKRRCSLTLPYATLYGSWQISSAATTPSAIEVTSPHQTSVQHLASSSGSAPSHYNTEAQCPTEGGKLKNISSVTPLLSPSALEKGPNQIPPFSPNTSESGPSSNNVQVSSSITTPQHQYMQYPQLMASFLQKVPMKDFGSEVRASLDIAHFLQSAVLQLDVQDTTLDGITDLLLSRVLGENSDEPTCSMAEAKSILFTTDTGEYPKLIENLSSLLDVGYF</sequence>
<feature type="compositionally biased region" description="Basic and acidic residues" evidence="1">
    <location>
        <begin position="142"/>
        <end position="152"/>
    </location>
</feature>
<feature type="compositionally biased region" description="Polar residues" evidence="1">
    <location>
        <begin position="219"/>
        <end position="236"/>
    </location>
</feature>
<feature type="compositionally biased region" description="Basic and acidic residues" evidence="1">
    <location>
        <begin position="43"/>
        <end position="52"/>
    </location>
</feature>
<dbReference type="KEGG" id="hazt:125177676"/>
<evidence type="ECO:0000313" key="2">
    <source>
        <dbReference type="Proteomes" id="UP000694843"/>
    </source>
</evidence>
<feature type="region of interest" description="Disordered" evidence="1">
    <location>
        <begin position="1"/>
        <end position="248"/>
    </location>
</feature>
<feature type="compositionally biased region" description="Low complexity" evidence="1">
    <location>
        <begin position="237"/>
        <end position="248"/>
    </location>
</feature>
<organism evidence="2 3">
    <name type="scientific">Hyalella azteca</name>
    <name type="common">Amphipod</name>
    <dbReference type="NCBI Taxonomy" id="294128"/>
    <lineage>
        <taxon>Eukaryota</taxon>
        <taxon>Metazoa</taxon>
        <taxon>Ecdysozoa</taxon>
        <taxon>Arthropoda</taxon>
        <taxon>Crustacea</taxon>
        <taxon>Multicrustacea</taxon>
        <taxon>Malacostraca</taxon>
        <taxon>Eumalacostraca</taxon>
        <taxon>Peracarida</taxon>
        <taxon>Amphipoda</taxon>
        <taxon>Senticaudata</taxon>
        <taxon>Talitrida</taxon>
        <taxon>Talitroidea</taxon>
        <taxon>Hyalellidae</taxon>
        <taxon>Hyalella</taxon>
    </lineage>
</organism>
<feature type="region of interest" description="Disordered" evidence="1">
    <location>
        <begin position="424"/>
        <end position="501"/>
    </location>
</feature>
<dbReference type="AlphaFoldDB" id="A0A979FFY3"/>
<proteinExistence type="predicted"/>
<protein>
    <submittedName>
        <fullName evidence="3">Uncharacterized protein LOC125177676</fullName>
    </submittedName>
</protein>
<accession>A0A979FFY3</accession>
<feature type="compositionally biased region" description="Polar residues" evidence="1">
    <location>
        <begin position="425"/>
        <end position="450"/>
    </location>
</feature>
<dbReference type="Proteomes" id="UP000694843">
    <property type="component" value="Unplaced"/>
</dbReference>
<feature type="compositionally biased region" description="Polar residues" evidence="1">
    <location>
        <begin position="105"/>
        <end position="115"/>
    </location>
</feature>
<feature type="compositionally biased region" description="Low complexity" evidence="1">
    <location>
        <begin position="7"/>
        <end position="25"/>
    </location>
</feature>
<evidence type="ECO:0000313" key="3">
    <source>
        <dbReference type="RefSeq" id="XP_047735829.1"/>
    </source>
</evidence>
<feature type="region of interest" description="Disordered" evidence="1">
    <location>
        <begin position="302"/>
        <end position="334"/>
    </location>
</feature>
<reference evidence="3" key="1">
    <citation type="submission" date="2025-08" db="UniProtKB">
        <authorList>
            <consortium name="RefSeq"/>
        </authorList>
    </citation>
    <scope>IDENTIFICATION</scope>
    <source>
        <tissue evidence="3">Whole organism</tissue>
    </source>
</reference>
<name>A0A979FFY3_HYAAZ</name>
<gene>
    <name evidence="3" type="primary">LOC125177676</name>
</gene>
<keyword evidence="2" id="KW-1185">Reference proteome</keyword>